<evidence type="ECO:0000256" key="1">
    <source>
        <dbReference type="SAM" id="SignalP"/>
    </source>
</evidence>
<dbReference type="PROSITE" id="PS51257">
    <property type="entry name" value="PROKAR_LIPOPROTEIN"/>
    <property type="match status" value="1"/>
</dbReference>
<dbReference type="Proteomes" id="UP001198830">
    <property type="component" value="Unassembled WGS sequence"/>
</dbReference>
<keyword evidence="3" id="KW-1185">Reference proteome</keyword>
<protein>
    <submittedName>
        <fullName evidence="2">DUF3617 domain-containing protein</fullName>
    </submittedName>
</protein>
<reference evidence="2 3" key="1">
    <citation type="submission" date="2021-10" db="EMBL/GenBank/DDBJ databases">
        <title>The diversity and Nitrogen Metabolism of Culturable Nitrate-Utilizing Bacteria Within the Oxygen Minimum Zone of the Changjiang (Yangtze River)Estuary.</title>
        <authorList>
            <person name="Zhang D."/>
            <person name="Zheng J."/>
            <person name="Liu S."/>
            <person name="He W."/>
        </authorList>
    </citation>
    <scope>NUCLEOTIDE SEQUENCE [LARGE SCALE GENOMIC DNA]</scope>
    <source>
        <strain evidence="2 3">FXH275-2</strain>
    </source>
</reference>
<proteinExistence type="predicted"/>
<comment type="caution">
    <text evidence="2">The sequence shown here is derived from an EMBL/GenBank/DDBJ whole genome shotgun (WGS) entry which is preliminary data.</text>
</comment>
<dbReference type="RefSeq" id="WP_228227577.1">
    <property type="nucleotide sequence ID" value="NZ_JAJGNP010000012.1"/>
</dbReference>
<dbReference type="EMBL" id="JAJGNP010000012">
    <property type="protein sequence ID" value="MCC4233799.1"/>
    <property type="molecule type" value="Genomic_DNA"/>
</dbReference>
<dbReference type="InterPro" id="IPR022061">
    <property type="entry name" value="DUF3617"/>
</dbReference>
<accession>A0ABS8H5H2</accession>
<keyword evidence="1" id="KW-0732">Signal</keyword>
<sequence length="167" mass="17661">MRFVMLGAMAAPMLALAACGSDPTPTPQAEEPPIVMQAGEWELTRKTTGYNTPTVTPAQYQEALKQIGEEKLCIAFDADNAPDADALAGPEGQDCVYKDKLVRKGRLIATLSCKAGAGVSELVVEGNYTNDSMTLGTTMTKTEGGKPVLRTTHDLTARRVGDCPKAG</sequence>
<feature type="chain" id="PRO_5046859587" evidence="1">
    <location>
        <begin position="18"/>
        <end position="167"/>
    </location>
</feature>
<organism evidence="2 3">
    <name type="scientific">Sphingobium soli</name>
    <dbReference type="NCBI Taxonomy" id="1591116"/>
    <lineage>
        <taxon>Bacteria</taxon>
        <taxon>Pseudomonadati</taxon>
        <taxon>Pseudomonadota</taxon>
        <taxon>Alphaproteobacteria</taxon>
        <taxon>Sphingomonadales</taxon>
        <taxon>Sphingomonadaceae</taxon>
        <taxon>Sphingobium</taxon>
    </lineage>
</organism>
<dbReference type="Pfam" id="PF12276">
    <property type="entry name" value="DUF3617"/>
    <property type="match status" value="1"/>
</dbReference>
<evidence type="ECO:0000313" key="2">
    <source>
        <dbReference type="EMBL" id="MCC4233799.1"/>
    </source>
</evidence>
<feature type="signal peptide" evidence="1">
    <location>
        <begin position="1"/>
        <end position="17"/>
    </location>
</feature>
<gene>
    <name evidence="2" type="ORF">LL253_14020</name>
</gene>
<evidence type="ECO:0000313" key="3">
    <source>
        <dbReference type="Proteomes" id="UP001198830"/>
    </source>
</evidence>
<name>A0ABS8H5H2_9SPHN</name>